<dbReference type="EMBL" id="UINC01099441">
    <property type="protein sequence ID" value="SVC58720.1"/>
    <property type="molecule type" value="Genomic_DNA"/>
</dbReference>
<dbReference type="SUPFAM" id="SSF51658">
    <property type="entry name" value="Xylose isomerase-like"/>
    <property type="match status" value="1"/>
</dbReference>
<accession>A0A382NDC7</accession>
<sequence length="111" mass="12354">MIKQTATGWSFVRGDFTTEKFLNTIANIGYAGVEMIDTNYWSLAFDLGLVLATIGGHDSLTDGLNKRENHDRIEDEILANIEVAVTHKIPNLICFSGNRYDGLTDEEGMEI</sequence>
<protein>
    <recommendedName>
        <fullName evidence="2">Xylose isomerase-like TIM barrel domain-containing protein</fullName>
    </recommendedName>
</protein>
<evidence type="ECO:0008006" key="2">
    <source>
        <dbReference type="Google" id="ProtNLM"/>
    </source>
</evidence>
<reference evidence="1" key="1">
    <citation type="submission" date="2018-05" db="EMBL/GenBank/DDBJ databases">
        <authorList>
            <person name="Lanie J.A."/>
            <person name="Ng W.-L."/>
            <person name="Kazmierczak K.M."/>
            <person name="Andrzejewski T.M."/>
            <person name="Davidsen T.M."/>
            <person name="Wayne K.J."/>
            <person name="Tettelin H."/>
            <person name="Glass J.I."/>
            <person name="Rusch D."/>
            <person name="Podicherti R."/>
            <person name="Tsui H.-C.T."/>
            <person name="Winkler M.E."/>
        </authorList>
    </citation>
    <scope>NUCLEOTIDE SEQUENCE</scope>
</reference>
<gene>
    <name evidence="1" type="ORF">METZ01_LOCUS311574</name>
</gene>
<organism evidence="1">
    <name type="scientific">marine metagenome</name>
    <dbReference type="NCBI Taxonomy" id="408172"/>
    <lineage>
        <taxon>unclassified sequences</taxon>
        <taxon>metagenomes</taxon>
        <taxon>ecological metagenomes</taxon>
    </lineage>
</organism>
<evidence type="ECO:0000313" key="1">
    <source>
        <dbReference type="EMBL" id="SVC58720.1"/>
    </source>
</evidence>
<dbReference type="InterPro" id="IPR036237">
    <property type="entry name" value="Xyl_isomerase-like_sf"/>
</dbReference>
<dbReference type="Gene3D" id="3.20.20.150">
    <property type="entry name" value="Divalent-metal-dependent TIM barrel enzymes"/>
    <property type="match status" value="1"/>
</dbReference>
<name>A0A382NDC7_9ZZZZ</name>
<proteinExistence type="predicted"/>
<feature type="non-terminal residue" evidence="1">
    <location>
        <position position="111"/>
    </location>
</feature>
<dbReference type="AlphaFoldDB" id="A0A382NDC7"/>